<dbReference type="InterPro" id="IPR050541">
    <property type="entry name" value="LRR_TM_domain-containing"/>
</dbReference>
<dbReference type="InterPro" id="IPR001611">
    <property type="entry name" value="Leu-rich_rpt"/>
</dbReference>
<accession>A7SA74</accession>
<dbReference type="InterPro" id="IPR003591">
    <property type="entry name" value="Leu-rich_rpt_typical-subtyp"/>
</dbReference>
<evidence type="ECO:0000256" key="3">
    <source>
        <dbReference type="ARBA" id="ARBA00022737"/>
    </source>
</evidence>
<sequence length="759" mass="86715">MANNFHRILGIAVLLLIKAFLNSTSGCPQKCSCYTRSWLITNCRGKYLTSFPDQVDNTTVELILTYNRLKALPPYPLQLENLTILDLHDNRINNLSNCASLKGLRRLTILYLSNNFLDSIPGGCFLDLKSLKHFFVGDNQIKKVADDVFQNVSNGFKLDIGRNKMNGVPDAVKRVMDRLSYLWLSSTGITEIPNGFLDYFPALEALYLSNNKLEQLPSALFNNNTRLQYLYINNNELEHLHSSSFSNNARLLHLSLVNNKLVRLPLYLLSNNTKLESLSIAYNQLEYLQNDTFFYNADLQIIIFENNLITSLPENLTDGLNSLQIISFPRNKLSKVPSKIFQNKPSLKIVFLGMNNLSSIQMSGSRSIKLLLIHQNQLVSLDRSMIRSFGWNLEAFFGVFFEARNVARALIVLPPFDFPESEVKFPDNRARLTTESLSDKKCPNTLKRTRKEYHQNRYLSHNPINYIADRALPMGLRHLYLLETHLKIISCRMAWLPFFSLTFDTLKESPPEPITNMLYMDMSSRNRLYQGFESAGFKCNRTALSCTPCMIGYDLTYGDGHQFHCRECPAGGFYQDSLAFYGDRHGYGNGCQLCPNGTFVSLKVAPGTSERDCLPCPEGTKNDDFAGFRACICQSNYYRLDRFDECLPCPEFGAVCFNESMTLQNGYFWSWRSNAEKEQYINFTSQLQIFNNTYSRNLSTFNGSFPQPHLCPREESCLGGNVRGTAGRGRKESQEKKARHQVLILTNFTYYCIAHTYSD</sequence>
<dbReference type="SMART" id="SM00365">
    <property type="entry name" value="LRR_SD22"/>
    <property type="match status" value="7"/>
</dbReference>
<protein>
    <submittedName>
        <fullName evidence="5">Uncharacterized protein</fullName>
    </submittedName>
</protein>
<dbReference type="HOGENOM" id="CLU_367347_0_0_1"/>
<gene>
    <name evidence="5" type="ORF">NEMVEDRAFT_v1g209146</name>
</gene>
<keyword evidence="3" id="KW-0677">Repeat</keyword>
<dbReference type="PROSITE" id="PS51450">
    <property type="entry name" value="LRR"/>
    <property type="match status" value="3"/>
</dbReference>
<dbReference type="Gene3D" id="3.80.10.10">
    <property type="entry name" value="Ribonuclease Inhibitor"/>
    <property type="match status" value="2"/>
</dbReference>
<dbReference type="EMBL" id="DS469607">
    <property type="protein sequence ID" value="EDO39412.1"/>
    <property type="molecule type" value="Genomic_DNA"/>
</dbReference>
<feature type="chain" id="PRO_5002714905" evidence="4">
    <location>
        <begin position="27"/>
        <end position="759"/>
    </location>
</feature>
<dbReference type="SMART" id="SM01411">
    <property type="entry name" value="Ephrin_rec_like"/>
    <property type="match status" value="1"/>
</dbReference>
<dbReference type="GO" id="GO:0005886">
    <property type="term" value="C:plasma membrane"/>
    <property type="evidence" value="ECO:0000318"/>
    <property type="project" value="GO_Central"/>
</dbReference>
<evidence type="ECO:0000313" key="6">
    <source>
        <dbReference type="Proteomes" id="UP000001593"/>
    </source>
</evidence>
<evidence type="ECO:0000256" key="4">
    <source>
        <dbReference type="SAM" id="SignalP"/>
    </source>
</evidence>
<dbReference type="InterPro" id="IPR032675">
    <property type="entry name" value="LRR_dom_sf"/>
</dbReference>
<keyword evidence="1" id="KW-0433">Leucine-rich repeat</keyword>
<reference evidence="5 6" key="1">
    <citation type="journal article" date="2007" name="Science">
        <title>Sea anemone genome reveals ancestral eumetazoan gene repertoire and genomic organization.</title>
        <authorList>
            <person name="Putnam N.H."/>
            <person name="Srivastava M."/>
            <person name="Hellsten U."/>
            <person name="Dirks B."/>
            <person name="Chapman J."/>
            <person name="Salamov A."/>
            <person name="Terry A."/>
            <person name="Shapiro H."/>
            <person name="Lindquist E."/>
            <person name="Kapitonov V.V."/>
            <person name="Jurka J."/>
            <person name="Genikhovich G."/>
            <person name="Grigoriev I.V."/>
            <person name="Lucas S.M."/>
            <person name="Steele R.E."/>
            <person name="Finnerty J.R."/>
            <person name="Technau U."/>
            <person name="Martindale M.Q."/>
            <person name="Rokhsar D.S."/>
        </authorList>
    </citation>
    <scope>NUCLEOTIDE SEQUENCE [LARGE SCALE GENOMIC DNA]</scope>
    <source>
        <strain evidence="6">CH2 X CH6</strain>
    </source>
</reference>
<evidence type="ECO:0000313" key="5">
    <source>
        <dbReference type="EMBL" id="EDO39412.1"/>
    </source>
</evidence>
<organism evidence="5 6">
    <name type="scientific">Nematostella vectensis</name>
    <name type="common">Starlet sea anemone</name>
    <dbReference type="NCBI Taxonomy" id="45351"/>
    <lineage>
        <taxon>Eukaryota</taxon>
        <taxon>Metazoa</taxon>
        <taxon>Cnidaria</taxon>
        <taxon>Anthozoa</taxon>
        <taxon>Hexacorallia</taxon>
        <taxon>Actiniaria</taxon>
        <taxon>Edwardsiidae</taxon>
        <taxon>Nematostella</taxon>
    </lineage>
</organism>
<evidence type="ECO:0000256" key="2">
    <source>
        <dbReference type="ARBA" id="ARBA00022729"/>
    </source>
</evidence>
<evidence type="ECO:0000256" key="1">
    <source>
        <dbReference type="ARBA" id="ARBA00022614"/>
    </source>
</evidence>
<dbReference type="InterPro" id="IPR009030">
    <property type="entry name" value="Growth_fac_rcpt_cys_sf"/>
</dbReference>
<feature type="signal peptide" evidence="4">
    <location>
        <begin position="1"/>
        <end position="26"/>
    </location>
</feature>
<dbReference type="SUPFAM" id="SSF57184">
    <property type="entry name" value="Growth factor receptor domain"/>
    <property type="match status" value="1"/>
</dbReference>
<dbReference type="PANTHER" id="PTHR24369:SF210">
    <property type="entry name" value="CHAOPTIN-RELATED"/>
    <property type="match status" value="1"/>
</dbReference>
<dbReference type="PhylomeDB" id="A7SA74"/>
<keyword evidence="2 4" id="KW-0732">Signal</keyword>
<dbReference type="eggNOG" id="KOG0619">
    <property type="taxonomic scope" value="Eukaryota"/>
</dbReference>
<dbReference type="Proteomes" id="UP000001593">
    <property type="component" value="Unassembled WGS sequence"/>
</dbReference>
<dbReference type="AlphaFoldDB" id="A7SA74"/>
<dbReference type="Pfam" id="PF13855">
    <property type="entry name" value="LRR_8"/>
    <property type="match status" value="3"/>
</dbReference>
<dbReference type="Gene3D" id="2.10.50.10">
    <property type="entry name" value="Tumor Necrosis Factor Receptor, subunit A, domain 2"/>
    <property type="match status" value="1"/>
</dbReference>
<keyword evidence="6" id="KW-1185">Reference proteome</keyword>
<dbReference type="SUPFAM" id="SSF52058">
    <property type="entry name" value="L domain-like"/>
    <property type="match status" value="1"/>
</dbReference>
<dbReference type="InParanoid" id="A7SA74"/>
<dbReference type="PANTHER" id="PTHR24369">
    <property type="entry name" value="ANTIGEN BSP, PUTATIVE-RELATED"/>
    <property type="match status" value="1"/>
</dbReference>
<name>A7SA74_NEMVE</name>
<dbReference type="OMA" id="SHSINCQ"/>
<dbReference type="SMART" id="SM00369">
    <property type="entry name" value="LRR_TYP"/>
    <property type="match status" value="10"/>
</dbReference>
<proteinExistence type="predicted"/>